<gene>
    <name evidence="2" type="ORF">MAR_036025</name>
</gene>
<accession>A0ABY7EPB9</accession>
<reference evidence="2" key="1">
    <citation type="submission" date="2022-11" db="EMBL/GenBank/DDBJ databases">
        <title>Centuries of genome instability and evolution in soft-shell clam transmissible cancer (bioRxiv).</title>
        <authorList>
            <person name="Hart S.F.M."/>
            <person name="Yonemitsu M.A."/>
            <person name="Giersch R.M."/>
            <person name="Beal B.F."/>
            <person name="Arriagada G."/>
            <person name="Davis B.W."/>
            <person name="Ostrander E.A."/>
            <person name="Goff S.P."/>
            <person name="Metzger M.J."/>
        </authorList>
    </citation>
    <scope>NUCLEOTIDE SEQUENCE</scope>
    <source>
        <strain evidence="2">MELC-2E11</strain>
        <tissue evidence="2">Siphon/mantle</tissue>
    </source>
</reference>
<keyword evidence="3" id="KW-1185">Reference proteome</keyword>
<evidence type="ECO:0000313" key="3">
    <source>
        <dbReference type="Proteomes" id="UP001164746"/>
    </source>
</evidence>
<organism evidence="2 3">
    <name type="scientific">Mya arenaria</name>
    <name type="common">Soft-shell clam</name>
    <dbReference type="NCBI Taxonomy" id="6604"/>
    <lineage>
        <taxon>Eukaryota</taxon>
        <taxon>Metazoa</taxon>
        <taxon>Spiralia</taxon>
        <taxon>Lophotrochozoa</taxon>
        <taxon>Mollusca</taxon>
        <taxon>Bivalvia</taxon>
        <taxon>Autobranchia</taxon>
        <taxon>Heteroconchia</taxon>
        <taxon>Euheterodonta</taxon>
        <taxon>Imparidentia</taxon>
        <taxon>Neoheterodontei</taxon>
        <taxon>Myida</taxon>
        <taxon>Myoidea</taxon>
        <taxon>Myidae</taxon>
        <taxon>Mya</taxon>
    </lineage>
</organism>
<sequence length="60" mass="7076">MKKYNKKTHTNISRTILCLFVLVSRRCFLNIPAKDQCIFNFLKYSYFLAAVGNILILYII</sequence>
<dbReference type="Proteomes" id="UP001164746">
    <property type="component" value="Chromosome 7"/>
</dbReference>
<name>A0ABY7EPB9_MYAAR</name>
<evidence type="ECO:0000313" key="2">
    <source>
        <dbReference type="EMBL" id="WAR10949.1"/>
    </source>
</evidence>
<protein>
    <submittedName>
        <fullName evidence="2">Uncharacterized protein</fullName>
    </submittedName>
</protein>
<feature type="transmembrane region" description="Helical" evidence="1">
    <location>
        <begin position="39"/>
        <end position="59"/>
    </location>
</feature>
<evidence type="ECO:0000256" key="1">
    <source>
        <dbReference type="SAM" id="Phobius"/>
    </source>
</evidence>
<proteinExistence type="predicted"/>
<dbReference type="EMBL" id="CP111018">
    <property type="protein sequence ID" value="WAR10949.1"/>
    <property type="molecule type" value="Genomic_DNA"/>
</dbReference>
<keyword evidence="1" id="KW-0812">Transmembrane</keyword>
<keyword evidence="1" id="KW-0472">Membrane</keyword>
<keyword evidence="1" id="KW-1133">Transmembrane helix</keyword>